<dbReference type="InterPro" id="IPR036058">
    <property type="entry name" value="Kazal_dom_sf"/>
</dbReference>
<dbReference type="Pfam" id="PF07648">
    <property type="entry name" value="Kazal_2"/>
    <property type="match status" value="1"/>
</dbReference>
<dbReference type="InterPro" id="IPR002350">
    <property type="entry name" value="Kazal_dom"/>
</dbReference>
<dbReference type="Gene3D" id="3.30.60.30">
    <property type="match status" value="1"/>
</dbReference>
<sequence length="237" mass="26459">MKERDKVHAGELMLTSPDMSSDKIGGLGESENEGVGIGGQDDQRTVNCERVGPYQRVTLVSPVFSNHAQYQLAVRFPCICTLAWLQSRWGVTRSLVIDCEVETNLGVDGADMLTVKTDKTVRTCLLRPHPGQHLSHTRYTAMTRDTQTLIRTLDTLVHTLDTPVHTHWTRRSTLWTRWSTPSLLISSSSAKCVCKCPTNQPVCAKDSTGDKDTFPSECALKCYNCTHDKVHLNMKLL</sequence>
<feature type="region of interest" description="Disordered" evidence="1">
    <location>
        <begin position="1"/>
        <end position="42"/>
    </location>
</feature>
<proteinExistence type="predicted"/>
<evidence type="ECO:0000313" key="3">
    <source>
        <dbReference type="EMBL" id="CAD7405869.1"/>
    </source>
</evidence>
<organism evidence="3">
    <name type="scientific">Timema cristinae</name>
    <name type="common">Walking stick</name>
    <dbReference type="NCBI Taxonomy" id="61476"/>
    <lineage>
        <taxon>Eukaryota</taxon>
        <taxon>Metazoa</taxon>
        <taxon>Ecdysozoa</taxon>
        <taxon>Arthropoda</taxon>
        <taxon>Hexapoda</taxon>
        <taxon>Insecta</taxon>
        <taxon>Pterygota</taxon>
        <taxon>Neoptera</taxon>
        <taxon>Polyneoptera</taxon>
        <taxon>Phasmatodea</taxon>
        <taxon>Timematodea</taxon>
        <taxon>Timematoidea</taxon>
        <taxon>Timematidae</taxon>
        <taxon>Timema</taxon>
    </lineage>
</organism>
<gene>
    <name evidence="3" type="ORF">TCEB3V08_LOCUS8213</name>
</gene>
<dbReference type="SUPFAM" id="SSF100895">
    <property type="entry name" value="Kazal-type serine protease inhibitors"/>
    <property type="match status" value="1"/>
</dbReference>
<name>A0A7R9D3G3_TIMCR</name>
<feature type="domain" description="Kazal-like" evidence="2">
    <location>
        <begin position="191"/>
        <end position="228"/>
    </location>
</feature>
<reference evidence="3" key="1">
    <citation type="submission" date="2020-11" db="EMBL/GenBank/DDBJ databases">
        <authorList>
            <person name="Tran Van P."/>
        </authorList>
    </citation>
    <scope>NUCLEOTIDE SEQUENCE</scope>
</reference>
<accession>A0A7R9D3G3</accession>
<protein>
    <recommendedName>
        <fullName evidence="2">Kazal-like domain-containing protein</fullName>
    </recommendedName>
</protein>
<evidence type="ECO:0000259" key="2">
    <source>
        <dbReference type="Pfam" id="PF07648"/>
    </source>
</evidence>
<evidence type="ECO:0000256" key="1">
    <source>
        <dbReference type="SAM" id="MobiDB-lite"/>
    </source>
</evidence>
<dbReference type="EMBL" id="OC319612">
    <property type="protein sequence ID" value="CAD7405869.1"/>
    <property type="molecule type" value="Genomic_DNA"/>
</dbReference>
<dbReference type="AlphaFoldDB" id="A0A7R9D3G3"/>